<dbReference type="Proteomes" id="UP000567179">
    <property type="component" value="Unassembled WGS sequence"/>
</dbReference>
<feature type="region of interest" description="Disordered" evidence="1">
    <location>
        <begin position="238"/>
        <end position="281"/>
    </location>
</feature>
<evidence type="ECO:0000313" key="4">
    <source>
        <dbReference type="EMBL" id="KAF5330579.1"/>
    </source>
</evidence>
<evidence type="ECO:0000256" key="1">
    <source>
        <dbReference type="SAM" id="MobiDB-lite"/>
    </source>
</evidence>
<evidence type="ECO:0000256" key="3">
    <source>
        <dbReference type="SAM" id="SignalP"/>
    </source>
</evidence>
<dbReference type="EMBL" id="JAACJJ010000001">
    <property type="protein sequence ID" value="KAF5330579.1"/>
    <property type="molecule type" value="Genomic_DNA"/>
</dbReference>
<dbReference type="OrthoDB" id="3362711at2759"/>
<feature type="compositionally biased region" description="Polar residues" evidence="1">
    <location>
        <begin position="264"/>
        <end position="281"/>
    </location>
</feature>
<protein>
    <recommendedName>
        <fullName evidence="6">Mid2 domain-containing protein</fullName>
    </recommendedName>
</protein>
<evidence type="ECO:0008006" key="6">
    <source>
        <dbReference type="Google" id="ProtNLM"/>
    </source>
</evidence>
<proteinExistence type="predicted"/>
<organism evidence="4 5">
    <name type="scientific">Psilocybe cf. subviscida</name>
    <dbReference type="NCBI Taxonomy" id="2480587"/>
    <lineage>
        <taxon>Eukaryota</taxon>
        <taxon>Fungi</taxon>
        <taxon>Dikarya</taxon>
        <taxon>Basidiomycota</taxon>
        <taxon>Agaricomycotina</taxon>
        <taxon>Agaricomycetes</taxon>
        <taxon>Agaricomycetidae</taxon>
        <taxon>Agaricales</taxon>
        <taxon>Agaricineae</taxon>
        <taxon>Strophariaceae</taxon>
        <taxon>Psilocybe</taxon>
    </lineage>
</organism>
<evidence type="ECO:0000256" key="2">
    <source>
        <dbReference type="SAM" id="Phobius"/>
    </source>
</evidence>
<feature type="region of interest" description="Disordered" evidence="1">
    <location>
        <begin position="150"/>
        <end position="171"/>
    </location>
</feature>
<sequence>MLWLFPTLFTLSTLRAVSAQSSASCLPFYSWTFNSHKKSPCEVASSLLAVCNNGPVPVDGLPTDSHYVGPTLQNANACQCNTVVYSLMSACGACQGRTYLSWSVWSANCPMVSINSYPEPIPAGVAVPGWAYLDVKATDNFDQSTAKDNANITESTAIPVQPSTTSSLAHSTVPASLTSALPSSATISPTAAAATSQTSSPSNPNILGGSVVGGLFGLGLIAGLALYIIRRRKQKAKRGLQLPSPSLSQEAPWDNSGHGPYMTQVPTSQQHAAPSIGSSTSPAGFNLGSSVSGSLLSVPANQSHV</sequence>
<keyword evidence="5" id="KW-1185">Reference proteome</keyword>
<keyword evidence="2" id="KW-0812">Transmembrane</keyword>
<accession>A0A8H5BWL3</accession>
<feature type="signal peptide" evidence="3">
    <location>
        <begin position="1"/>
        <end position="19"/>
    </location>
</feature>
<feature type="chain" id="PRO_5034395899" description="Mid2 domain-containing protein" evidence="3">
    <location>
        <begin position="20"/>
        <end position="305"/>
    </location>
</feature>
<keyword evidence="2" id="KW-0472">Membrane</keyword>
<gene>
    <name evidence="4" type="ORF">D9619_005903</name>
</gene>
<keyword evidence="3" id="KW-0732">Signal</keyword>
<dbReference type="AlphaFoldDB" id="A0A8H5BWL3"/>
<reference evidence="4 5" key="1">
    <citation type="journal article" date="2020" name="ISME J.">
        <title>Uncovering the hidden diversity of litter-decomposition mechanisms in mushroom-forming fungi.</title>
        <authorList>
            <person name="Floudas D."/>
            <person name="Bentzer J."/>
            <person name="Ahren D."/>
            <person name="Johansson T."/>
            <person name="Persson P."/>
            <person name="Tunlid A."/>
        </authorList>
    </citation>
    <scope>NUCLEOTIDE SEQUENCE [LARGE SCALE GENOMIC DNA]</scope>
    <source>
        <strain evidence="4 5">CBS 101986</strain>
    </source>
</reference>
<name>A0A8H5BWL3_9AGAR</name>
<feature type="compositionally biased region" description="Polar residues" evidence="1">
    <location>
        <begin position="150"/>
        <end position="170"/>
    </location>
</feature>
<comment type="caution">
    <text evidence="4">The sequence shown here is derived from an EMBL/GenBank/DDBJ whole genome shotgun (WGS) entry which is preliminary data.</text>
</comment>
<evidence type="ECO:0000313" key="5">
    <source>
        <dbReference type="Proteomes" id="UP000567179"/>
    </source>
</evidence>
<keyword evidence="2" id="KW-1133">Transmembrane helix</keyword>
<dbReference type="CDD" id="cd12087">
    <property type="entry name" value="TM_EGFR-like"/>
    <property type="match status" value="1"/>
</dbReference>
<feature type="transmembrane region" description="Helical" evidence="2">
    <location>
        <begin position="206"/>
        <end position="229"/>
    </location>
</feature>